<name>A0A428SVU7_9HYPO</name>
<feature type="region of interest" description="Disordered" evidence="5">
    <location>
        <begin position="227"/>
        <end position="276"/>
    </location>
</feature>
<dbReference type="InterPro" id="IPR051694">
    <property type="entry name" value="Immunoregulatory_rcpt-like"/>
</dbReference>
<evidence type="ECO:0000256" key="3">
    <source>
        <dbReference type="ARBA" id="ARBA00022989"/>
    </source>
</evidence>
<dbReference type="Proteomes" id="UP000287144">
    <property type="component" value="Unassembled WGS sequence"/>
</dbReference>
<comment type="caution">
    <text evidence="8">The sequence shown here is derived from an EMBL/GenBank/DDBJ whole genome shotgun (WGS) entry which is preliminary data.</text>
</comment>
<keyword evidence="2 6" id="KW-0812">Transmembrane</keyword>
<evidence type="ECO:0000256" key="4">
    <source>
        <dbReference type="ARBA" id="ARBA00023136"/>
    </source>
</evidence>
<gene>
    <name evidence="8" type="ORF">CEP52_012962</name>
</gene>
<dbReference type="EMBL" id="NKCK01000176">
    <property type="protein sequence ID" value="RSL93907.1"/>
    <property type="molecule type" value="Genomic_DNA"/>
</dbReference>
<proteinExistence type="predicted"/>
<feature type="region of interest" description="Disordered" evidence="5">
    <location>
        <begin position="157"/>
        <end position="188"/>
    </location>
</feature>
<evidence type="ECO:0000256" key="1">
    <source>
        <dbReference type="ARBA" id="ARBA00004167"/>
    </source>
</evidence>
<feature type="compositionally biased region" description="Low complexity" evidence="5">
    <location>
        <begin position="227"/>
        <end position="241"/>
    </location>
</feature>
<evidence type="ECO:0000256" key="2">
    <source>
        <dbReference type="ARBA" id="ARBA00022692"/>
    </source>
</evidence>
<feature type="compositionally biased region" description="Low complexity" evidence="5">
    <location>
        <begin position="158"/>
        <end position="175"/>
    </location>
</feature>
<keyword evidence="3 6" id="KW-1133">Transmembrane helix</keyword>
<feature type="transmembrane region" description="Helical" evidence="6">
    <location>
        <begin position="195"/>
        <end position="218"/>
    </location>
</feature>
<feature type="chain" id="PRO_5019339800" evidence="7">
    <location>
        <begin position="22"/>
        <end position="276"/>
    </location>
</feature>
<evidence type="ECO:0000313" key="9">
    <source>
        <dbReference type="Proteomes" id="UP000287144"/>
    </source>
</evidence>
<dbReference type="PANTHER" id="PTHR15549">
    <property type="entry name" value="PAIRED IMMUNOGLOBULIN-LIKE TYPE 2 RECEPTOR"/>
    <property type="match status" value="1"/>
</dbReference>
<dbReference type="GO" id="GO:0016020">
    <property type="term" value="C:membrane"/>
    <property type="evidence" value="ECO:0007669"/>
    <property type="project" value="UniProtKB-SubCell"/>
</dbReference>
<organism evidence="8 9">
    <name type="scientific">Fusarium oligoseptatum</name>
    <dbReference type="NCBI Taxonomy" id="2604345"/>
    <lineage>
        <taxon>Eukaryota</taxon>
        <taxon>Fungi</taxon>
        <taxon>Dikarya</taxon>
        <taxon>Ascomycota</taxon>
        <taxon>Pezizomycotina</taxon>
        <taxon>Sordariomycetes</taxon>
        <taxon>Hypocreomycetidae</taxon>
        <taxon>Hypocreales</taxon>
        <taxon>Nectriaceae</taxon>
        <taxon>Fusarium</taxon>
        <taxon>Fusarium solani species complex</taxon>
    </lineage>
</organism>
<protein>
    <submittedName>
        <fullName evidence="8">Uncharacterized protein</fullName>
    </submittedName>
</protein>
<evidence type="ECO:0000256" key="5">
    <source>
        <dbReference type="SAM" id="MobiDB-lite"/>
    </source>
</evidence>
<feature type="signal peptide" evidence="7">
    <location>
        <begin position="1"/>
        <end position="21"/>
    </location>
</feature>
<dbReference type="AlphaFoldDB" id="A0A428SVU7"/>
<evidence type="ECO:0000313" key="8">
    <source>
        <dbReference type="EMBL" id="RSL93907.1"/>
    </source>
</evidence>
<comment type="subcellular location">
    <subcellularLocation>
        <location evidence="1">Membrane</location>
        <topology evidence="1">Single-pass membrane protein</topology>
    </subcellularLocation>
</comment>
<keyword evidence="9" id="KW-1185">Reference proteome</keyword>
<evidence type="ECO:0000256" key="6">
    <source>
        <dbReference type="SAM" id="Phobius"/>
    </source>
</evidence>
<dbReference type="STRING" id="1325735.A0A428SVU7"/>
<evidence type="ECO:0000256" key="7">
    <source>
        <dbReference type="SAM" id="SignalP"/>
    </source>
</evidence>
<dbReference type="GO" id="GO:0071944">
    <property type="term" value="C:cell periphery"/>
    <property type="evidence" value="ECO:0007669"/>
    <property type="project" value="UniProtKB-ARBA"/>
</dbReference>
<keyword evidence="4 6" id="KW-0472">Membrane</keyword>
<keyword evidence="7" id="KW-0732">Signal</keyword>
<reference evidence="8 9" key="1">
    <citation type="submission" date="2017-06" db="EMBL/GenBank/DDBJ databases">
        <title>Comparative genomic analysis of Ambrosia Fusariam Clade fungi.</title>
        <authorList>
            <person name="Stajich J.E."/>
            <person name="Carrillo J."/>
            <person name="Kijimoto T."/>
            <person name="Eskalen A."/>
            <person name="O'Donnell K."/>
            <person name="Kasson M."/>
        </authorList>
    </citation>
    <scope>NUCLEOTIDE SEQUENCE [LARGE SCALE GENOMIC DNA]</scope>
    <source>
        <strain evidence="8 9">NRRL62579</strain>
    </source>
</reference>
<sequence length="276" mass="30269">MRSILLSGLLLLAASAVKVLGVDTLFTHPGTYDEGDEPANNPVYEEGDTIIINWVTDLKQITVYVFQRNPSDFDGTTQLGEYVRENVTSKSTFWKVSLGEDSFNRTVPKGEMPVLYFALYNPSDDAVKIIKSQDFNISLSDAVKIIKSQDFNISLSDAAESSSTTTKGTAASTIADGPAKTSSEADDDDGLSAGAGAGIAVGATLGVLALAGIGFFFWRRMRRPEPQYQQPQQYQQYQQYNVPPPDPNKPQQPTELVGHYHPQQQQQQQAHIYEAP</sequence>
<accession>A0A428SVU7</accession>